<gene>
    <name evidence="1" type="ORF">EDD30_6639</name>
</gene>
<name>A0A3N1GTV8_9ACTN</name>
<reference evidence="1 2" key="1">
    <citation type="submission" date="2018-11" db="EMBL/GenBank/DDBJ databases">
        <title>Sequencing the genomes of 1000 actinobacteria strains.</title>
        <authorList>
            <person name="Klenk H.-P."/>
        </authorList>
    </citation>
    <scope>NUCLEOTIDE SEQUENCE [LARGE SCALE GENOMIC DNA]</scope>
    <source>
        <strain evidence="1 2">DSM 43634</strain>
    </source>
</reference>
<sequence length="426" mass="46141">MDTNVVNVTSLMGHLQFGDVAHVRGRRNFLTRTVLLDSEDYGAGVAMWPERFIEDPLVRMAAALVAPSSTRVAVAPPSTAAVIDRCSQLAQGTPDGEAAIAGRGGVPIHVVLSSESSLWAPIESRWIAEFPDETNAALGTVSDEEYAALAAAVDELWSRAPVLARAVLLHVHAIAVFDSPRTVGSCTAFSLPGVVLINRVVLRDPLKLADLLYHEAVHCKYYDIMTVAALLKEGASRRYVAPPWHADKAAEKDRLWVVERALGAFHVYVHYAALDSMTDLGSERWRGSARERAQALAELLATETAFFTREGSEFLAWGLAVLGLEPGHEATGESAKGLRQTAAADGRPTAVRSARDVRLYGLEPLGYFLVRRDRSAALQRLDAASWAMLTRIRWEEQHEPGAAVAVPAGHARAIRALTNAGYLEAV</sequence>
<organism evidence="1 2">
    <name type="scientific">Couchioplanes caeruleus</name>
    <dbReference type="NCBI Taxonomy" id="56438"/>
    <lineage>
        <taxon>Bacteria</taxon>
        <taxon>Bacillati</taxon>
        <taxon>Actinomycetota</taxon>
        <taxon>Actinomycetes</taxon>
        <taxon>Micromonosporales</taxon>
        <taxon>Micromonosporaceae</taxon>
        <taxon>Couchioplanes</taxon>
    </lineage>
</organism>
<dbReference type="OrthoDB" id="6026908at2"/>
<evidence type="ECO:0000313" key="2">
    <source>
        <dbReference type="Proteomes" id="UP000271683"/>
    </source>
</evidence>
<proteinExistence type="predicted"/>
<accession>A0A3N1GTV8</accession>
<protein>
    <submittedName>
        <fullName evidence="1">HEXXH motif-containing protein</fullName>
    </submittedName>
</protein>
<comment type="caution">
    <text evidence="1">The sequence shown here is derived from an EMBL/GenBank/DDBJ whole genome shotgun (WGS) entry which is preliminary data.</text>
</comment>
<evidence type="ECO:0000313" key="1">
    <source>
        <dbReference type="EMBL" id="ROP33622.1"/>
    </source>
</evidence>
<dbReference type="EMBL" id="RJKL01000001">
    <property type="protein sequence ID" value="ROP33622.1"/>
    <property type="molecule type" value="Genomic_DNA"/>
</dbReference>
<dbReference type="Proteomes" id="UP000271683">
    <property type="component" value="Unassembled WGS sequence"/>
</dbReference>
<dbReference type="AlphaFoldDB" id="A0A3N1GTV8"/>